<feature type="compositionally biased region" description="Low complexity" evidence="1">
    <location>
        <begin position="40"/>
        <end position="53"/>
    </location>
</feature>
<dbReference type="EMBL" id="QNTT01000045">
    <property type="protein sequence ID" value="RBA32482.1"/>
    <property type="molecule type" value="Genomic_DNA"/>
</dbReference>
<feature type="region of interest" description="Disordered" evidence="1">
    <location>
        <begin position="11"/>
        <end position="53"/>
    </location>
</feature>
<gene>
    <name evidence="3" type="ORF">DQ226_13930</name>
</gene>
<organism evidence="3 4">
    <name type="scientific">Dietzia maris</name>
    <dbReference type="NCBI Taxonomy" id="37915"/>
    <lineage>
        <taxon>Bacteria</taxon>
        <taxon>Bacillati</taxon>
        <taxon>Actinomycetota</taxon>
        <taxon>Actinomycetes</taxon>
        <taxon>Mycobacteriales</taxon>
        <taxon>Dietziaceae</taxon>
        <taxon>Dietzia</taxon>
    </lineage>
</organism>
<dbReference type="Pfam" id="PF26526">
    <property type="entry name" value="DUF8175"/>
    <property type="match status" value="1"/>
</dbReference>
<accession>A0A365P7U2</accession>
<dbReference type="Proteomes" id="UP000252187">
    <property type="component" value="Unassembled WGS sequence"/>
</dbReference>
<proteinExistence type="predicted"/>
<comment type="caution">
    <text evidence="3">The sequence shown here is derived from an EMBL/GenBank/DDBJ whole genome shotgun (WGS) entry which is preliminary data.</text>
</comment>
<sequence length="189" mass="20105">MMAVALAAACGGPNADRDQGAAEDRTVTWSNSGGFSVPSADAGPTDTDGAAPAGFDQSGFGAALAAAHYSVALDTASDKDFGAVLNAVTVDDEGRRLWAAARAGLKIGPPKTDRVPTLEAWSSTPEDPIQQTQVHLYWRQYDGSMTEQRRQMMWNGEDWRLQLPHSPQSPELRAVQAPPEQATPFDPPA</sequence>
<feature type="domain" description="DUF8175" evidence="2">
    <location>
        <begin position="7"/>
        <end position="172"/>
    </location>
</feature>
<evidence type="ECO:0000259" key="2">
    <source>
        <dbReference type="Pfam" id="PF26526"/>
    </source>
</evidence>
<feature type="region of interest" description="Disordered" evidence="1">
    <location>
        <begin position="161"/>
        <end position="189"/>
    </location>
</feature>
<reference evidence="3 4" key="1">
    <citation type="submission" date="2018-06" db="EMBL/GenBank/DDBJ databases">
        <title>Whole genome sequencing of four bacterial strains from South Shetland trench revealing bio-synthetic gene clusters.</title>
        <authorList>
            <person name="Abdel-Mageed W.M."/>
            <person name="Lehri B."/>
            <person name="Jarmusch S.A."/>
            <person name="Miranda K."/>
            <person name="Goodfellow M."/>
            <person name="Jaspars M."/>
            <person name="Karlyshev A.V."/>
        </authorList>
    </citation>
    <scope>NUCLEOTIDE SEQUENCE [LARGE SCALE GENOMIC DNA]</scope>
    <source>
        <strain evidence="3 4">SST1</strain>
    </source>
</reference>
<dbReference type="AlphaFoldDB" id="A0A365P7U2"/>
<evidence type="ECO:0000256" key="1">
    <source>
        <dbReference type="SAM" id="MobiDB-lite"/>
    </source>
</evidence>
<name>A0A365P7U2_9ACTN</name>
<feature type="compositionally biased region" description="Basic and acidic residues" evidence="1">
    <location>
        <begin position="15"/>
        <end position="26"/>
    </location>
</feature>
<evidence type="ECO:0000313" key="3">
    <source>
        <dbReference type="EMBL" id="RBA32482.1"/>
    </source>
</evidence>
<dbReference type="InterPro" id="IPR058488">
    <property type="entry name" value="DUF8175"/>
</dbReference>
<evidence type="ECO:0000313" key="4">
    <source>
        <dbReference type="Proteomes" id="UP000252187"/>
    </source>
</evidence>
<protein>
    <recommendedName>
        <fullName evidence="2">DUF8175 domain-containing protein</fullName>
    </recommendedName>
</protein>